<dbReference type="RefSeq" id="WP_304416837.1">
    <property type="nucleotide sequence ID" value="NZ_JANAIE010000003.1"/>
</dbReference>
<dbReference type="InterPro" id="IPR005901">
    <property type="entry name" value="GLPGLI"/>
</dbReference>
<dbReference type="NCBIfam" id="TIGR01200">
    <property type="entry name" value="GLPGLI"/>
    <property type="match status" value="1"/>
</dbReference>
<organism evidence="1 2">
    <name type="scientific">Profundicola chukchiensis</name>
    <dbReference type="NCBI Taxonomy" id="2961959"/>
    <lineage>
        <taxon>Bacteria</taxon>
        <taxon>Pseudomonadati</taxon>
        <taxon>Bacteroidota</taxon>
        <taxon>Flavobacteriia</taxon>
        <taxon>Flavobacteriales</taxon>
        <taxon>Weeksellaceae</taxon>
        <taxon>Profundicola</taxon>
    </lineage>
</organism>
<sequence length="244" mass="29184">MYKLLYSIFFGCFLLTVGLTQEAIVANYKFYDKLPIFNEPKIYDAQLIVINDDESYYTTILNTTDNLNANFNDQIVFENQDFVYQLLKQNKKFYTHDLLQRKKYFFEENIPEIVYKYMDDTKLLNNIILHKAFTTFRGREYILWFEKGDINISPWKFSGINGIVHEAYSTDGKARWELVDIAQTKEKFKNPFPKEALFLPYELYPEKAYAIPEALKRKLAKNPNNRLTEQERNQLEIEFDFEKK</sequence>
<dbReference type="AlphaFoldDB" id="A0A9X4MXK3"/>
<accession>A0A9X4MXK3</accession>
<evidence type="ECO:0000313" key="1">
    <source>
        <dbReference type="EMBL" id="MDG4945382.1"/>
    </source>
</evidence>
<proteinExistence type="predicted"/>
<dbReference type="Proteomes" id="UP001152599">
    <property type="component" value="Unassembled WGS sequence"/>
</dbReference>
<name>A0A9X4MXK3_9FLAO</name>
<comment type="caution">
    <text evidence="1">The sequence shown here is derived from an EMBL/GenBank/DDBJ whole genome shotgun (WGS) entry which is preliminary data.</text>
</comment>
<protein>
    <submittedName>
        <fullName evidence="1">GLPGLI family protein</fullName>
    </submittedName>
</protein>
<evidence type="ECO:0000313" key="2">
    <source>
        <dbReference type="Proteomes" id="UP001152599"/>
    </source>
</evidence>
<keyword evidence="2" id="KW-1185">Reference proteome</keyword>
<reference evidence="1" key="1">
    <citation type="submission" date="2022-07" db="EMBL/GenBank/DDBJ databases">
        <title>Description and genome-wide analysis of Profundicola chukchiensis gen. nov., sp. nov., marine bacteria isolated from bottom sediments of the Chukchi Sea.</title>
        <authorList>
            <person name="Romanenko L."/>
            <person name="Otstavnykh N."/>
            <person name="Kurilenko V."/>
            <person name="Eremeev V."/>
            <person name="Velansky P."/>
            <person name="Mikhailov V."/>
            <person name="Isaeva M."/>
        </authorList>
    </citation>
    <scope>NUCLEOTIDE SEQUENCE</scope>
    <source>
        <strain evidence="1">KMM 9713</strain>
    </source>
</reference>
<dbReference type="EMBL" id="JANCMU010000001">
    <property type="protein sequence ID" value="MDG4945382.1"/>
    <property type="molecule type" value="Genomic_DNA"/>
</dbReference>
<gene>
    <name evidence="1" type="ORF">NMK71_03060</name>
</gene>